<protein>
    <recommendedName>
        <fullName evidence="3">Helix-turn-helix domain-containing protein</fullName>
    </recommendedName>
</protein>
<sequence length="607" mass="67561">MLDLAVVPTPFEDEDLLGFLARCASSNALTVAELVKAFRSASQTDTRSWICEAGHPFIWGNQFAEVLHPSTRPARPWSYRNRKFCPRCMIETGYWRASWCLTLATCCPRHRIWFQERCGSCGATLSIEAMRCLECDVCGLPLADADLAFQPAGQEALWISQQLALRVSWRGEHSSHITNDLTLPEFHELALRFGVRGTIANRNKPLKLRSAGALAVAIPIAEGAGKALMNWPHGFEGMLDAIREQRRDASSWKIREAVGPIYKDVYHYLKDPRFDFVRTAFESYISDHWEAPLAYRHRNIGLQHVRNHTWVPVCEAAKRSGVERALLTRMAKGREIPTREQTYRSGRCARIVNLSMVRNYAGRVQQAMTAEQTAAHLGISRKRVRQLLEAGLLAVLGGTPRAGQRWWIDPISLDRCAHSGRQMATEPKNSVSVTQFAKCSIASAEGFVSLIGAIQTGELSVWVPPGSKQEMGKWRLSKDDLAKWRPVAETAGASRLSVGDVALQLGVKSEVAYALVRARLLPATTDRAGRHTAQWVDIQALSKFREQYILGTELATLAKTSPKKMAQRLKACGIQPIAGPGFTPTFCRQYVWQRTPGVLTAAATSQT</sequence>
<gene>
    <name evidence="1" type="ORF">GO999_00070</name>
</gene>
<name>A0ABX7ZPJ8_9RALS</name>
<reference evidence="2" key="1">
    <citation type="submission" date="2019-12" db="EMBL/GenBank/DDBJ databases">
        <title>Whole-genome sequence of tobacco pathogen Ralstonia pseudosolanacearum strain RS, originating from Yunnan province of China.</title>
        <authorList>
            <person name="Lu C.-H."/>
        </authorList>
    </citation>
    <scope>NUCLEOTIDE SEQUENCE [LARGE SCALE GENOMIC DNA]</scope>
    <source>
        <strain evidence="2">RS</strain>
    </source>
</reference>
<dbReference type="EMBL" id="CP046674">
    <property type="protein sequence ID" value="QUP57066.1"/>
    <property type="molecule type" value="Genomic_DNA"/>
</dbReference>
<dbReference type="Proteomes" id="UP000680989">
    <property type="component" value="Chromosome"/>
</dbReference>
<accession>A0ABX7ZPJ8</accession>
<keyword evidence="2" id="KW-1185">Reference proteome</keyword>
<organism evidence="1 2">
    <name type="scientific">Ralstonia nicotianae</name>
    <dbReference type="NCBI Taxonomy" id="3037696"/>
    <lineage>
        <taxon>Bacteria</taxon>
        <taxon>Pseudomonadati</taxon>
        <taxon>Pseudomonadota</taxon>
        <taxon>Betaproteobacteria</taxon>
        <taxon>Burkholderiales</taxon>
        <taxon>Burkholderiaceae</taxon>
        <taxon>Ralstonia</taxon>
        <taxon>Ralstonia solanacearum species complex</taxon>
    </lineage>
</organism>
<evidence type="ECO:0008006" key="3">
    <source>
        <dbReference type="Google" id="ProtNLM"/>
    </source>
</evidence>
<evidence type="ECO:0000313" key="1">
    <source>
        <dbReference type="EMBL" id="QUP57066.1"/>
    </source>
</evidence>
<proteinExistence type="predicted"/>
<evidence type="ECO:0000313" key="2">
    <source>
        <dbReference type="Proteomes" id="UP000680989"/>
    </source>
</evidence>